<dbReference type="PANTHER" id="PTHR36795">
    <property type="entry name" value="OS01G0938400 PROTEIN"/>
    <property type="match status" value="1"/>
</dbReference>
<name>A0AAQ3S2R8_VIGMU</name>
<dbReference type="Proteomes" id="UP001374535">
    <property type="component" value="Chromosome 4"/>
</dbReference>
<dbReference type="PANTHER" id="PTHR36795:SF2">
    <property type="entry name" value="OS01G0938400 PROTEIN"/>
    <property type="match status" value="1"/>
</dbReference>
<evidence type="ECO:0000256" key="1">
    <source>
        <dbReference type="SAM" id="Phobius"/>
    </source>
</evidence>
<keyword evidence="1" id="KW-1133">Transmembrane helix</keyword>
<feature type="transmembrane region" description="Helical" evidence="1">
    <location>
        <begin position="21"/>
        <end position="40"/>
    </location>
</feature>
<evidence type="ECO:0000313" key="2">
    <source>
        <dbReference type="EMBL" id="WVZ13696.1"/>
    </source>
</evidence>
<keyword evidence="1" id="KW-0812">Transmembrane</keyword>
<proteinExistence type="predicted"/>
<sequence length="164" mass="19145">RVIIHYHVLTNTTSNSFTKDLFLILLTITTIIFSSFISTLTMSSVQMVSATAINFKLPYQILRHDGPLSDDDDDERDQRVTLRPKKWGRLRGVPLRRRFRVKIASWRKIWMMKKVMLVCAKVKRRFKEGHGHFGDLFAGNYLFTQINPTSLKYLEKKLSQANIV</sequence>
<gene>
    <name evidence="2" type="ORF">V8G54_011262</name>
</gene>
<dbReference type="EMBL" id="CP144697">
    <property type="protein sequence ID" value="WVZ13696.1"/>
    <property type="molecule type" value="Genomic_DNA"/>
</dbReference>
<feature type="non-terminal residue" evidence="2">
    <location>
        <position position="1"/>
    </location>
</feature>
<protein>
    <submittedName>
        <fullName evidence="2">Uncharacterized protein</fullName>
    </submittedName>
</protein>
<organism evidence="2 3">
    <name type="scientific">Vigna mungo</name>
    <name type="common">Black gram</name>
    <name type="synonym">Phaseolus mungo</name>
    <dbReference type="NCBI Taxonomy" id="3915"/>
    <lineage>
        <taxon>Eukaryota</taxon>
        <taxon>Viridiplantae</taxon>
        <taxon>Streptophyta</taxon>
        <taxon>Embryophyta</taxon>
        <taxon>Tracheophyta</taxon>
        <taxon>Spermatophyta</taxon>
        <taxon>Magnoliopsida</taxon>
        <taxon>eudicotyledons</taxon>
        <taxon>Gunneridae</taxon>
        <taxon>Pentapetalae</taxon>
        <taxon>rosids</taxon>
        <taxon>fabids</taxon>
        <taxon>Fabales</taxon>
        <taxon>Fabaceae</taxon>
        <taxon>Papilionoideae</taxon>
        <taxon>50 kb inversion clade</taxon>
        <taxon>NPAAA clade</taxon>
        <taxon>indigoferoid/millettioid clade</taxon>
        <taxon>Phaseoleae</taxon>
        <taxon>Vigna</taxon>
    </lineage>
</organism>
<keyword evidence="3" id="KW-1185">Reference proteome</keyword>
<accession>A0AAQ3S2R8</accession>
<reference evidence="2 3" key="1">
    <citation type="journal article" date="2023" name="Life. Sci Alliance">
        <title>Evolutionary insights into 3D genome organization and epigenetic landscape of Vigna mungo.</title>
        <authorList>
            <person name="Junaid A."/>
            <person name="Singh B."/>
            <person name="Bhatia S."/>
        </authorList>
    </citation>
    <scope>NUCLEOTIDE SEQUENCE [LARGE SCALE GENOMIC DNA]</scope>
    <source>
        <strain evidence="2">Urdbean</strain>
    </source>
</reference>
<dbReference type="AlphaFoldDB" id="A0AAQ3S2R8"/>
<keyword evidence="1" id="KW-0472">Membrane</keyword>
<evidence type="ECO:0000313" key="3">
    <source>
        <dbReference type="Proteomes" id="UP001374535"/>
    </source>
</evidence>